<dbReference type="Gene3D" id="3.40.50.510">
    <property type="entry name" value="Phosphotransferase system, mannose-type IIA component"/>
    <property type="match status" value="1"/>
</dbReference>
<accession>A0A2T6BD52</accession>
<keyword evidence="10" id="KW-1185">Reference proteome</keyword>
<name>A0A2T6BD52_9BACL</name>
<evidence type="ECO:0000256" key="3">
    <source>
        <dbReference type="ARBA" id="ARBA00022490"/>
    </source>
</evidence>
<keyword evidence="5" id="KW-0808">Transferase</keyword>
<evidence type="ECO:0000313" key="9">
    <source>
        <dbReference type="EMBL" id="PTX53997.1"/>
    </source>
</evidence>
<dbReference type="EMBL" id="QBKR01000024">
    <property type="protein sequence ID" value="PTX53997.1"/>
    <property type="molecule type" value="Genomic_DNA"/>
</dbReference>
<dbReference type="InterPro" id="IPR036662">
    <property type="entry name" value="PTS_EIIA_man-typ_sf"/>
</dbReference>
<proteinExistence type="predicted"/>
<dbReference type="InterPro" id="IPR033887">
    <property type="entry name" value="PTS_IIA_man"/>
</dbReference>
<dbReference type="PANTHER" id="PTHR33799:SF1">
    <property type="entry name" value="PTS SYSTEM MANNOSE-SPECIFIC EIIAB COMPONENT-RELATED"/>
    <property type="match status" value="1"/>
</dbReference>
<dbReference type="Pfam" id="PF03610">
    <property type="entry name" value="EIIA-man"/>
    <property type="match status" value="1"/>
</dbReference>
<evidence type="ECO:0000256" key="4">
    <source>
        <dbReference type="ARBA" id="ARBA00022597"/>
    </source>
</evidence>
<dbReference type="NCBIfam" id="NF040761">
    <property type="entry name" value="AgaF"/>
    <property type="match status" value="1"/>
</dbReference>
<comment type="caution">
    <text evidence="9">The sequence shown here is derived from an EMBL/GenBank/DDBJ whole genome shotgun (WGS) entry which is preliminary data.</text>
</comment>
<evidence type="ECO:0000256" key="2">
    <source>
        <dbReference type="ARBA" id="ARBA00022448"/>
    </source>
</evidence>
<evidence type="ECO:0000256" key="7">
    <source>
        <dbReference type="ARBA" id="ARBA00022777"/>
    </source>
</evidence>
<dbReference type="GO" id="GO:0016301">
    <property type="term" value="F:kinase activity"/>
    <property type="evidence" value="ECO:0007669"/>
    <property type="project" value="UniProtKB-KW"/>
</dbReference>
<evidence type="ECO:0000256" key="5">
    <source>
        <dbReference type="ARBA" id="ARBA00022679"/>
    </source>
</evidence>
<dbReference type="GO" id="GO:0005737">
    <property type="term" value="C:cytoplasm"/>
    <property type="evidence" value="ECO:0007669"/>
    <property type="project" value="UniProtKB-SubCell"/>
</dbReference>
<reference evidence="9 10" key="1">
    <citation type="submission" date="2018-04" db="EMBL/GenBank/DDBJ databases">
        <title>Genomic Encyclopedia of Archaeal and Bacterial Type Strains, Phase II (KMG-II): from individual species to whole genera.</title>
        <authorList>
            <person name="Goeker M."/>
        </authorList>
    </citation>
    <scope>NUCLEOTIDE SEQUENCE [LARGE SCALE GENOMIC DNA]</scope>
    <source>
        <strain evidence="9 10">DSM 45787</strain>
    </source>
</reference>
<feature type="domain" description="PTS EIIA type-4" evidence="8">
    <location>
        <begin position="1"/>
        <end position="124"/>
    </location>
</feature>
<dbReference type="RefSeq" id="WP_108025493.1">
    <property type="nucleotide sequence ID" value="NZ_QBKR01000024.1"/>
</dbReference>
<dbReference type="SUPFAM" id="SSF53062">
    <property type="entry name" value="PTS system fructose IIA component-like"/>
    <property type="match status" value="1"/>
</dbReference>
<evidence type="ECO:0000256" key="6">
    <source>
        <dbReference type="ARBA" id="ARBA00022683"/>
    </source>
</evidence>
<sequence>MIGVVIVGHGGFASALRSAVELVVGKQRKTADVSFDPQDSTEDLEKKLKGAVAGLQPATGILFFTDLAGGTPFKVSALLSREMERASVIAGTNLPMLLEVLLGREHLSTEQAVEKAIQAGKDGIKTFP</sequence>
<dbReference type="AlphaFoldDB" id="A0A2T6BD52"/>
<keyword evidence="4" id="KW-0762">Sugar transport</keyword>
<dbReference type="CDD" id="cd00006">
    <property type="entry name" value="PTS_IIA_man"/>
    <property type="match status" value="1"/>
</dbReference>
<dbReference type="GO" id="GO:0016020">
    <property type="term" value="C:membrane"/>
    <property type="evidence" value="ECO:0007669"/>
    <property type="project" value="InterPro"/>
</dbReference>
<gene>
    <name evidence="9" type="ORF">C8P63_12453</name>
</gene>
<evidence type="ECO:0000313" key="10">
    <source>
        <dbReference type="Proteomes" id="UP000244240"/>
    </source>
</evidence>
<evidence type="ECO:0000259" key="8">
    <source>
        <dbReference type="PROSITE" id="PS51096"/>
    </source>
</evidence>
<keyword evidence="7" id="KW-0418">Kinase</keyword>
<dbReference type="GO" id="GO:0009401">
    <property type="term" value="P:phosphoenolpyruvate-dependent sugar phosphotransferase system"/>
    <property type="evidence" value="ECO:0007669"/>
    <property type="project" value="UniProtKB-KW"/>
</dbReference>
<dbReference type="Proteomes" id="UP000244240">
    <property type="component" value="Unassembled WGS sequence"/>
</dbReference>
<comment type="subcellular location">
    <subcellularLocation>
        <location evidence="1">Cytoplasm</location>
    </subcellularLocation>
</comment>
<dbReference type="OrthoDB" id="9799827at2"/>
<dbReference type="PANTHER" id="PTHR33799">
    <property type="entry name" value="PTS PERMEASE-RELATED-RELATED"/>
    <property type="match status" value="1"/>
</dbReference>
<dbReference type="PROSITE" id="PS51096">
    <property type="entry name" value="PTS_EIIA_TYPE_4"/>
    <property type="match status" value="1"/>
</dbReference>
<protein>
    <submittedName>
        <fullName evidence="9">PTS system N-acetylgalactosamine-specific IIA component</fullName>
    </submittedName>
</protein>
<dbReference type="InterPro" id="IPR004701">
    <property type="entry name" value="PTS_EIIA_man-typ"/>
</dbReference>
<keyword evidence="6" id="KW-0598">Phosphotransferase system</keyword>
<keyword evidence="2" id="KW-0813">Transport</keyword>
<dbReference type="InterPro" id="IPR051471">
    <property type="entry name" value="Bacterial_PTS_sugar_comp"/>
</dbReference>
<keyword evidence="3" id="KW-0963">Cytoplasm</keyword>
<evidence type="ECO:0000256" key="1">
    <source>
        <dbReference type="ARBA" id="ARBA00004496"/>
    </source>
</evidence>
<organism evidence="9 10">
    <name type="scientific">Melghirimyces profundicolus</name>
    <dbReference type="NCBI Taxonomy" id="1242148"/>
    <lineage>
        <taxon>Bacteria</taxon>
        <taxon>Bacillati</taxon>
        <taxon>Bacillota</taxon>
        <taxon>Bacilli</taxon>
        <taxon>Bacillales</taxon>
        <taxon>Thermoactinomycetaceae</taxon>
        <taxon>Melghirimyces</taxon>
    </lineage>
</organism>